<accession>A0ABQ0XX58</accession>
<keyword evidence="3" id="KW-1185">Reference proteome</keyword>
<keyword evidence="1" id="KW-0472">Membrane</keyword>
<feature type="transmembrane region" description="Helical" evidence="1">
    <location>
        <begin position="12"/>
        <end position="35"/>
    </location>
</feature>
<feature type="transmembrane region" description="Helical" evidence="1">
    <location>
        <begin position="63"/>
        <end position="82"/>
    </location>
</feature>
<organism evidence="2 3">
    <name type="scientific">Staphylococcus arlettae</name>
    <dbReference type="NCBI Taxonomy" id="29378"/>
    <lineage>
        <taxon>Bacteria</taxon>
        <taxon>Bacillati</taxon>
        <taxon>Bacillota</taxon>
        <taxon>Bacilli</taxon>
        <taxon>Bacillales</taxon>
        <taxon>Staphylococcaceae</taxon>
        <taxon>Staphylococcus</taxon>
    </lineage>
</organism>
<evidence type="ECO:0000256" key="1">
    <source>
        <dbReference type="SAM" id="Phobius"/>
    </source>
</evidence>
<evidence type="ECO:0000313" key="2">
    <source>
        <dbReference type="EMBL" id="GEQ00602.1"/>
    </source>
</evidence>
<sequence length="138" mass="15423">MATFLGKYVTAIIMPIGMFLMPPISTNVVVIIVFLKSMWLSIKARAYPIAAKKKTINIMANKFQVKFVTYGVTALLLIITIAKKLNFENGAKVTLSLDDLFFKNSFTNIPNIEGITIIKIKPFRIEIVSIFMDSPTST</sequence>
<dbReference type="Proteomes" id="UP000321598">
    <property type="component" value="Unassembled WGS sequence"/>
</dbReference>
<comment type="caution">
    <text evidence="2">The sequence shown here is derived from an EMBL/GenBank/DDBJ whole genome shotgun (WGS) entry which is preliminary data.</text>
</comment>
<dbReference type="EMBL" id="BKAV01000018">
    <property type="protein sequence ID" value="GEQ00602.1"/>
    <property type="molecule type" value="Genomic_DNA"/>
</dbReference>
<proteinExistence type="predicted"/>
<keyword evidence="1" id="KW-1133">Transmembrane helix</keyword>
<name>A0ABQ0XX58_9STAP</name>
<protein>
    <submittedName>
        <fullName evidence="2">Uncharacterized protein</fullName>
    </submittedName>
</protein>
<evidence type="ECO:0000313" key="3">
    <source>
        <dbReference type="Proteomes" id="UP000321598"/>
    </source>
</evidence>
<keyword evidence="1" id="KW-0812">Transmembrane</keyword>
<reference evidence="2 3" key="1">
    <citation type="submission" date="2019-07" db="EMBL/GenBank/DDBJ databases">
        <title>Whole genome shotgun sequence of Staphylococcus arlettae NBRC 109765.</title>
        <authorList>
            <person name="Hosoyama A."/>
            <person name="Uohara A."/>
            <person name="Ohji S."/>
            <person name="Ichikawa N."/>
        </authorList>
    </citation>
    <scope>NUCLEOTIDE SEQUENCE [LARGE SCALE GENOMIC DNA]</scope>
    <source>
        <strain evidence="2 3">NBRC 109765</strain>
    </source>
</reference>
<gene>
    <name evidence="2" type="ORF">SAR03_16390</name>
</gene>